<reference evidence="4 5" key="1">
    <citation type="submission" date="2019-03" db="EMBL/GenBank/DDBJ databases">
        <title>Genomic Encyclopedia of Archaeal and Bacterial Type Strains, Phase II (KMG-II): from individual species to whole genera.</title>
        <authorList>
            <person name="Goeker M."/>
        </authorList>
    </citation>
    <scope>NUCLEOTIDE SEQUENCE [LARGE SCALE GENOMIC DNA]</scope>
    <source>
        <strain evidence="4 5">DSM 24425</strain>
    </source>
</reference>
<feature type="domain" description="Transposase IS110-like N-terminal" evidence="2">
    <location>
        <begin position="36"/>
        <end position="180"/>
    </location>
</feature>
<evidence type="ECO:0000256" key="1">
    <source>
        <dbReference type="SAM" id="Coils"/>
    </source>
</evidence>
<dbReference type="InterPro" id="IPR002525">
    <property type="entry name" value="Transp_IS110-like_N"/>
</dbReference>
<sequence>MLVELWELFQKTRKPPFHIAERIILNAFKNSGVCVIGVDVGATFSVFAVDGQVHKVNHSELKTFKEELIKKADNRKIRIYFEQTGRYSLPIVETFLDVAELYLVEGKKLKAARELFSTPSKNDYYDARLLAIIGALPVPVIPLDYDAYTLRFLTQRKVRIEKTIQKSINRIRQCIAVLFPHEYENFTKNRLENPKNLSRLRELAENFTPFSAIQEELLIELTSEMQILELLLRQKQQVEERLELLSEKPSIKRDLEILMSFPGIGKSRALTLKASYIDIRRFPNWKAFIKFMGFTKQENQSGTSVNYKKKVNSNRLVRREMFMVCQLFKRDSVKNVAADYFRYYLLKTGGVFKKAFHKFSVKYLRVMYYCLKHGEKFTPELLEASLEDLISPLTREELRRNVKQLEEQRGKKKKKGRKR</sequence>
<keyword evidence="1" id="KW-0175">Coiled coil</keyword>
<name>A0A4R1GDG6_9BACT</name>
<evidence type="ECO:0000313" key="5">
    <source>
        <dbReference type="Proteomes" id="UP000295777"/>
    </source>
</evidence>
<comment type="caution">
    <text evidence="4">The sequence shown here is derived from an EMBL/GenBank/DDBJ whole genome shotgun (WGS) entry which is preliminary data.</text>
</comment>
<dbReference type="InterPro" id="IPR047650">
    <property type="entry name" value="Transpos_IS110"/>
</dbReference>
<feature type="domain" description="Transposase IS116/IS110/IS902 C-terminal" evidence="3">
    <location>
        <begin position="256"/>
        <end position="326"/>
    </location>
</feature>
<dbReference type="GO" id="GO:0003677">
    <property type="term" value="F:DNA binding"/>
    <property type="evidence" value="ECO:0007669"/>
    <property type="project" value="InterPro"/>
</dbReference>
<evidence type="ECO:0000313" key="4">
    <source>
        <dbReference type="EMBL" id="TCK06367.1"/>
    </source>
</evidence>
<gene>
    <name evidence="4" type="ORF">CLV27_0168</name>
</gene>
<keyword evidence="5" id="KW-1185">Reference proteome</keyword>
<dbReference type="AlphaFoldDB" id="A0A4R1GDG6"/>
<dbReference type="PANTHER" id="PTHR33055:SF17">
    <property type="entry name" value="THIRD ORF IN TRANSPOSON ISC1491"/>
    <property type="match status" value="1"/>
</dbReference>
<evidence type="ECO:0000259" key="2">
    <source>
        <dbReference type="Pfam" id="PF01548"/>
    </source>
</evidence>
<dbReference type="GO" id="GO:0006313">
    <property type="term" value="P:DNA transposition"/>
    <property type="evidence" value="ECO:0007669"/>
    <property type="project" value="InterPro"/>
</dbReference>
<evidence type="ECO:0000259" key="3">
    <source>
        <dbReference type="Pfam" id="PF02371"/>
    </source>
</evidence>
<dbReference type="EMBL" id="SMFV01000001">
    <property type="protein sequence ID" value="TCK06367.1"/>
    <property type="molecule type" value="Genomic_DNA"/>
</dbReference>
<dbReference type="Pfam" id="PF01548">
    <property type="entry name" value="DEDD_Tnp_IS110"/>
    <property type="match status" value="1"/>
</dbReference>
<dbReference type="Proteomes" id="UP000295777">
    <property type="component" value="Unassembled WGS sequence"/>
</dbReference>
<dbReference type="Pfam" id="PF02371">
    <property type="entry name" value="Transposase_20"/>
    <property type="match status" value="1"/>
</dbReference>
<organism evidence="4 5">
    <name type="scientific">Phorcysia thermohydrogeniphila</name>
    <dbReference type="NCBI Taxonomy" id="936138"/>
    <lineage>
        <taxon>Bacteria</taxon>
        <taxon>Pseudomonadati</taxon>
        <taxon>Aquificota</taxon>
        <taxon>Aquificia</taxon>
        <taxon>Desulfurobacteriales</taxon>
        <taxon>Desulfurobacteriaceae</taxon>
        <taxon>Phorcysia</taxon>
    </lineage>
</organism>
<dbReference type="InterPro" id="IPR003346">
    <property type="entry name" value="Transposase_20"/>
</dbReference>
<proteinExistence type="predicted"/>
<accession>A0A4R1GDG6</accession>
<dbReference type="OrthoDB" id="964423at2"/>
<protein>
    <submittedName>
        <fullName evidence="4">Transposase</fullName>
    </submittedName>
</protein>
<feature type="coiled-coil region" evidence="1">
    <location>
        <begin position="218"/>
        <end position="248"/>
    </location>
</feature>
<dbReference type="PANTHER" id="PTHR33055">
    <property type="entry name" value="TRANSPOSASE FOR INSERTION SEQUENCE ELEMENT IS1111A"/>
    <property type="match status" value="1"/>
</dbReference>
<dbReference type="GO" id="GO:0004803">
    <property type="term" value="F:transposase activity"/>
    <property type="evidence" value="ECO:0007669"/>
    <property type="project" value="InterPro"/>
</dbReference>
<dbReference type="RefSeq" id="WP_132524841.1">
    <property type="nucleotide sequence ID" value="NZ_SMFV01000001.1"/>
</dbReference>